<dbReference type="SUPFAM" id="SSF56529">
    <property type="entry name" value="FAH"/>
    <property type="match status" value="1"/>
</dbReference>
<dbReference type="FunFam" id="3.90.850.10:FF:000002">
    <property type="entry name" value="2-hydroxyhepta-2,4-diene-1,7-dioate isomerase"/>
    <property type="match status" value="1"/>
</dbReference>
<evidence type="ECO:0000259" key="3">
    <source>
        <dbReference type="Pfam" id="PF01557"/>
    </source>
</evidence>
<reference evidence="4 5" key="1">
    <citation type="submission" date="2019-09" db="EMBL/GenBank/DDBJ databases">
        <authorList>
            <person name="Silva M."/>
            <person name="Pereira G."/>
            <person name="Lopes-Da-Costa L."/>
            <person name="Silva E."/>
        </authorList>
    </citation>
    <scope>NUCLEOTIDE SEQUENCE [LARGE SCALE GENOMIC DNA]</scope>
    <source>
        <strain evidence="4 5">FMV-PI01</strain>
    </source>
</reference>
<dbReference type="InterPro" id="IPR036663">
    <property type="entry name" value="Fumarylacetoacetase_C_sf"/>
</dbReference>
<dbReference type="PANTHER" id="PTHR11820:SF7">
    <property type="entry name" value="ACYLPYRUVASE FAHD1, MITOCHONDRIAL"/>
    <property type="match status" value="1"/>
</dbReference>
<keyword evidence="4" id="KW-0378">Hydrolase</keyword>
<dbReference type="RefSeq" id="WP_154571337.1">
    <property type="nucleotide sequence ID" value="NZ_VWSJ01000039.1"/>
</dbReference>
<dbReference type="Gene3D" id="3.90.850.10">
    <property type="entry name" value="Fumarylacetoacetase-like, C-terminal domain"/>
    <property type="match status" value="1"/>
</dbReference>
<protein>
    <submittedName>
        <fullName evidence="4">Fumarylacetoacetate hydrolase family protein</fullName>
    </submittedName>
</protein>
<dbReference type="GO" id="GO:0018773">
    <property type="term" value="F:acetylpyruvate hydrolase activity"/>
    <property type="evidence" value="ECO:0007669"/>
    <property type="project" value="TreeGrafter"/>
</dbReference>
<keyword evidence="2" id="KW-0479">Metal-binding</keyword>
<accession>A0A6L5WLC2</accession>
<dbReference type="Pfam" id="PF01557">
    <property type="entry name" value="FAA_hydrolase"/>
    <property type="match status" value="1"/>
</dbReference>
<comment type="caution">
    <text evidence="4">The sequence shown here is derived from an EMBL/GenBank/DDBJ whole genome shotgun (WGS) entry which is preliminary data.</text>
</comment>
<dbReference type="PANTHER" id="PTHR11820">
    <property type="entry name" value="ACYLPYRUVASE"/>
    <property type="match status" value="1"/>
</dbReference>
<keyword evidence="5" id="KW-1185">Reference proteome</keyword>
<dbReference type="GO" id="GO:0016853">
    <property type="term" value="F:isomerase activity"/>
    <property type="evidence" value="ECO:0007669"/>
    <property type="project" value="UniProtKB-ARBA"/>
</dbReference>
<dbReference type="EMBL" id="VWSJ01000039">
    <property type="protein sequence ID" value="MSN97087.1"/>
    <property type="molecule type" value="Genomic_DNA"/>
</dbReference>
<dbReference type="Proteomes" id="UP000476338">
    <property type="component" value="Unassembled WGS sequence"/>
</dbReference>
<organism evidence="4 5">
    <name type="scientific">Campylobacter portucalensis</name>
    <dbReference type="NCBI Taxonomy" id="2608384"/>
    <lineage>
        <taxon>Bacteria</taxon>
        <taxon>Pseudomonadati</taxon>
        <taxon>Campylobacterota</taxon>
        <taxon>Epsilonproteobacteria</taxon>
        <taxon>Campylobacterales</taxon>
        <taxon>Campylobacteraceae</taxon>
        <taxon>Campylobacter</taxon>
    </lineage>
</organism>
<dbReference type="AlphaFoldDB" id="A0A6L5WLC2"/>
<dbReference type="GO" id="GO:0046872">
    <property type="term" value="F:metal ion binding"/>
    <property type="evidence" value="ECO:0007669"/>
    <property type="project" value="UniProtKB-KW"/>
</dbReference>
<proteinExistence type="inferred from homology"/>
<evidence type="ECO:0000256" key="1">
    <source>
        <dbReference type="ARBA" id="ARBA00010211"/>
    </source>
</evidence>
<name>A0A6L5WLC2_9BACT</name>
<sequence length="285" mass="32306">MKFITFEYQDTLKFGLLFDDRILSIDEFRNLNDFIINHTSKDMENLSKFGKNSANLNLSDVKIKAPIITPNQDVICLGINYIEHAKESYRYKKIQFNGTRNEAVYFSKRVNEAVGSGEFVLSHSDITEKLDYEVELALIIKKDAKNVGFENAKDYIFGYTIFNDFSARDLQNRHKQWYFGKSLDGFCAMGPFVATADEIDSKNLDIKSFVNGELRQNSNTSKMIFNENYVISELSQAMTLKAGTIIALGTPSGVGMGFEPPKFLKSKDEVVCEIDGLGRLVNIIK</sequence>
<gene>
    <name evidence="4" type="ORF">F1B92_07935</name>
</gene>
<dbReference type="InterPro" id="IPR011234">
    <property type="entry name" value="Fumarylacetoacetase-like_C"/>
</dbReference>
<evidence type="ECO:0000313" key="5">
    <source>
        <dbReference type="Proteomes" id="UP000476338"/>
    </source>
</evidence>
<evidence type="ECO:0000256" key="2">
    <source>
        <dbReference type="ARBA" id="ARBA00022723"/>
    </source>
</evidence>
<reference evidence="4 5" key="2">
    <citation type="submission" date="2020-03" db="EMBL/GenBank/DDBJ databases">
        <title>Campylobacter portucalensis sp. nov., a new species of Campylobacter isolated from the reproductive tract of bulls.</title>
        <authorList>
            <person name="Silva M.F."/>
            <person name="Pereira G."/>
            <person name="Carneiro C."/>
            <person name="Hemphill A."/>
            <person name="Mateus L."/>
            <person name="Lopes-Da-Costa L."/>
            <person name="Silva E."/>
        </authorList>
    </citation>
    <scope>NUCLEOTIDE SEQUENCE [LARGE SCALE GENOMIC DNA]</scope>
    <source>
        <strain evidence="4 5">FMV-PI01</strain>
    </source>
</reference>
<dbReference type="GO" id="GO:0019752">
    <property type="term" value="P:carboxylic acid metabolic process"/>
    <property type="evidence" value="ECO:0007669"/>
    <property type="project" value="UniProtKB-ARBA"/>
</dbReference>
<evidence type="ECO:0000313" key="4">
    <source>
        <dbReference type="EMBL" id="MSN97087.1"/>
    </source>
</evidence>
<feature type="domain" description="Fumarylacetoacetase-like C-terminal" evidence="3">
    <location>
        <begin position="74"/>
        <end position="283"/>
    </location>
</feature>
<comment type="similarity">
    <text evidence="1">Belongs to the FAH family.</text>
</comment>